<keyword evidence="3" id="KW-1185">Reference proteome</keyword>
<accession>A0A5C7FJZ9</accession>
<reference evidence="2 3" key="1">
    <citation type="submission" date="2019-08" db="EMBL/GenBank/DDBJ databases">
        <title>Lewinella sp. strain SSH13 Genome sequencing and assembly.</title>
        <authorList>
            <person name="Kim I."/>
        </authorList>
    </citation>
    <scope>NUCLEOTIDE SEQUENCE [LARGE SCALE GENOMIC DNA]</scope>
    <source>
        <strain evidence="2 3">SSH13</strain>
    </source>
</reference>
<protein>
    <recommendedName>
        <fullName evidence="4">Tetratricopeptide repeat protein</fullName>
    </recommendedName>
</protein>
<dbReference type="EMBL" id="VOXD01000001">
    <property type="protein sequence ID" value="TXF91668.1"/>
    <property type="molecule type" value="Genomic_DNA"/>
</dbReference>
<dbReference type="Gene3D" id="1.25.40.10">
    <property type="entry name" value="Tetratricopeptide repeat domain"/>
    <property type="match status" value="2"/>
</dbReference>
<keyword evidence="1" id="KW-0472">Membrane</keyword>
<comment type="caution">
    <text evidence="2">The sequence shown here is derived from an EMBL/GenBank/DDBJ whole genome shotgun (WGS) entry which is preliminary data.</text>
</comment>
<evidence type="ECO:0000256" key="1">
    <source>
        <dbReference type="SAM" id="Phobius"/>
    </source>
</evidence>
<dbReference type="RefSeq" id="WP_147928709.1">
    <property type="nucleotide sequence ID" value="NZ_VOXD01000001.1"/>
</dbReference>
<proteinExistence type="predicted"/>
<dbReference type="SUPFAM" id="SSF48452">
    <property type="entry name" value="TPR-like"/>
    <property type="match status" value="1"/>
</dbReference>
<sequence length="767" mass="86719">MDTPSLFQKLWSRKVPQYLGTYLAVGFGFLQFLEFISRRFDLSDFWVDAYLLLWLCLLPAVSLLIYYRGLPQGGKGKHWKTGMIIVNVVLGLLLLAFIPDHSDSLVATETVTAIDEAGTPTQRTIPSATTVQRIAVFEFLNDKDDEASGWWGTAYSLLLTDILHQRPEILVKNVRSLNRYYSLYEVPLFSRINLATQRKIAERANTDYFVRAEYKASEDNYEISGSLYRTSDGKEVKHLGTATDDPFVAIDNIKDQIFDFLPPPVVSDDVVTNLPASALITDNVRALEFFAKGNIAFSTNPGDLPPSVAHFRKSVEADPSCAPCLYELADKLYGLGKTDSALTMITKATKLAEVLPEREQFGYKRVLLNISGQYENSIRLTEYANKLYPYEYWPYSGLVGYCETNYGVDSAIVLMNKAAMLSDREAALNKLYGLYMKSDQFEEAEEVIRQLDEKYANKEETQRRYAGYYFRTGQMDKARSVLQDMMATDPTNLELSTQLAEMEINAGYYENAGRIIKDVFKRATNRADSTQAWNYRVRISANSGRIRDALNDLEAYEKFISQEAPVNVILLQDYNTKMDYASRLEDPDPFIERINRQIAPYRSEYLEAYECYALILRVMRGGKPDGVEDALASCHDLLAGMGNSAVELEHIANLIAEENYSAVADMIDNRLENGTEILQPEVYIRIQRLAGRMDRAGELLDAQLRVMPNDPGLLLEKVKLLVAQANMEEAKAPLQSVLSTWKDADEDFYPLQEAKTLAEKLNLSPAS</sequence>
<dbReference type="Proteomes" id="UP000321907">
    <property type="component" value="Unassembled WGS sequence"/>
</dbReference>
<dbReference type="AlphaFoldDB" id="A0A5C7FJZ9"/>
<keyword evidence="1" id="KW-1133">Transmembrane helix</keyword>
<evidence type="ECO:0008006" key="4">
    <source>
        <dbReference type="Google" id="ProtNLM"/>
    </source>
</evidence>
<name>A0A5C7FJZ9_9BACT</name>
<feature type="transmembrane region" description="Helical" evidence="1">
    <location>
        <begin position="18"/>
        <end position="37"/>
    </location>
</feature>
<dbReference type="OrthoDB" id="1413465at2"/>
<keyword evidence="1" id="KW-0812">Transmembrane</keyword>
<dbReference type="InterPro" id="IPR011990">
    <property type="entry name" value="TPR-like_helical_dom_sf"/>
</dbReference>
<feature type="transmembrane region" description="Helical" evidence="1">
    <location>
        <begin position="49"/>
        <end position="67"/>
    </location>
</feature>
<gene>
    <name evidence="2" type="ORF">FUA23_00350</name>
</gene>
<organism evidence="2 3">
    <name type="scientific">Neolewinella aurantiaca</name>
    <dbReference type="NCBI Taxonomy" id="2602767"/>
    <lineage>
        <taxon>Bacteria</taxon>
        <taxon>Pseudomonadati</taxon>
        <taxon>Bacteroidota</taxon>
        <taxon>Saprospiria</taxon>
        <taxon>Saprospirales</taxon>
        <taxon>Lewinellaceae</taxon>
        <taxon>Neolewinella</taxon>
    </lineage>
</organism>
<evidence type="ECO:0000313" key="3">
    <source>
        <dbReference type="Proteomes" id="UP000321907"/>
    </source>
</evidence>
<evidence type="ECO:0000313" key="2">
    <source>
        <dbReference type="EMBL" id="TXF91668.1"/>
    </source>
</evidence>